<dbReference type="OrthoDB" id="6402248at2"/>
<dbReference type="Pfam" id="PF14091">
    <property type="entry name" value="DUF4269"/>
    <property type="match status" value="1"/>
</dbReference>
<evidence type="ECO:0000313" key="2">
    <source>
        <dbReference type="Proteomes" id="UP000318521"/>
    </source>
</evidence>
<dbReference type="Proteomes" id="UP000318521">
    <property type="component" value="Unassembled WGS sequence"/>
</dbReference>
<dbReference type="EMBL" id="VLXZ01000002">
    <property type="protein sequence ID" value="TSB47586.1"/>
    <property type="molecule type" value="Genomic_DNA"/>
</dbReference>
<sequence>MFRTLDYLMSGTPRQRAVFQAIDTLGVMRTWSDYSPTLCGTIPIGIDVSTSDLDIVMEIHERDFSRVEEMMIEEYGYLEGFRMKKMEVKKVPTIKVNFIYKYYQFELFGQPKCVTKQHAYLHMVIEAYLLKQRPLLRRKIIHLKTLGVKTEPAFCTMLGLQGDPYEQLLQYGREHRII</sequence>
<protein>
    <submittedName>
        <fullName evidence="1">DUF4269 domain-containing protein</fullName>
    </submittedName>
</protein>
<dbReference type="AlphaFoldDB" id="A0A554A1Q3"/>
<organism evidence="1 2">
    <name type="scientific">Alkalicoccobacillus porphyridii</name>
    <dbReference type="NCBI Taxonomy" id="2597270"/>
    <lineage>
        <taxon>Bacteria</taxon>
        <taxon>Bacillati</taxon>
        <taxon>Bacillota</taxon>
        <taxon>Bacilli</taxon>
        <taxon>Bacillales</taxon>
        <taxon>Bacillaceae</taxon>
        <taxon>Alkalicoccobacillus</taxon>
    </lineage>
</organism>
<keyword evidence="2" id="KW-1185">Reference proteome</keyword>
<dbReference type="RefSeq" id="WP_143847000.1">
    <property type="nucleotide sequence ID" value="NZ_VLXZ01000002.1"/>
</dbReference>
<evidence type="ECO:0000313" key="1">
    <source>
        <dbReference type="EMBL" id="TSB47586.1"/>
    </source>
</evidence>
<proteinExistence type="predicted"/>
<accession>A0A554A1Q3</accession>
<name>A0A554A1Q3_9BACI</name>
<reference evidence="1 2" key="1">
    <citation type="submission" date="2019-07" db="EMBL/GenBank/DDBJ databases">
        <authorList>
            <person name="Park Y.J."/>
            <person name="Jeong S.E."/>
            <person name="Jung H.S."/>
        </authorList>
    </citation>
    <scope>NUCLEOTIDE SEQUENCE [LARGE SCALE GENOMIC DNA]</scope>
    <source>
        <strain evidence="2">P16(2019)</strain>
    </source>
</reference>
<gene>
    <name evidence="1" type="ORF">FN960_03425</name>
</gene>
<dbReference type="InterPro" id="IPR025365">
    <property type="entry name" value="DUF4269"/>
</dbReference>
<comment type="caution">
    <text evidence="1">The sequence shown here is derived from an EMBL/GenBank/DDBJ whole genome shotgun (WGS) entry which is preliminary data.</text>
</comment>